<name>A0A1V0S9Y2_9VIRU</name>
<dbReference type="EMBL" id="KY684083">
    <property type="protein sequence ID" value="ARF08520.1"/>
    <property type="molecule type" value="Genomic_DNA"/>
</dbReference>
<reference evidence="1" key="1">
    <citation type="journal article" date="2017" name="Science">
        <title>Giant viruses with an expanded complement of translation system components.</title>
        <authorList>
            <person name="Schulz F."/>
            <person name="Yutin N."/>
            <person name="Ivanova N.N."/>
            <person name="Ortega D.R."/>
            <person name="Lee T.K."/>
            <person name="Vierheilig J."/>
            <person name="Daims H."/>
            <person name="Horn M."/>
            <person name="Wagner M."/>
            <person name="Jensen G.J."/>
            <person name="Kyrpides N.C."/>
            <person name="Koonin E.V."/>
            <person name="Woyke T."/>
        </authorList>
    </citation>
    <scope>NUCLEOTIDE SEQUENCE</scope>
    <source>
        <strain evidence="1">CTV1</strain>
    </source>
</reference>
<evidence type="ECO:0000313" key="1">
    <source>
        <dbReference type="EMBL" id="ARF08520.1"/>
    </source>
</evidence>
<proteinExistence type="predicted"/>
<gene>
    <name evidence="1" type="ORF">Catovirus_1_570</name>
</gene>
<protein>
    <submittedName>
        <fullName evidence="1">Uncharacterized protein</fullName>
    </submittedName>
</protein>
<organism evidence="1">
    <name type="scientific">Catovirus CTV1</name>
    <dbReference type="NCBI Taxonomy" id="1977631"/>
    <lineage>
        <taxon>Viruses</taxon>
        <taxon>Varidnaviria</taxon>
        <taxon>Bamfordvirae</taxon>
        <taxon>Nucleocytoviricota</taxon>
        <taxon>Megaviricetes</taxon>
        <taxon>Imitervirales</taxon>
        <taxon>Mimiviridae</taxon>
        <taxon>Klosneuvirinae</taxon>
        <taxon>Catovirus</taxon>
    </lineage>
</organism>
<accession>A0A1V0S9Y2</accession>
<sequence>MNIINNLSENERRSLKINLLFETLLDNEHIYSILLTDNSIGCALKKLLFDQLIILHNDKKNFPCVNTEKWLNKMMKVPMENSTCAETKIKNTLALYEGLLKNHLDFIFSPSGFNELLLIFDNLCKYMAQHKWYLDIKYKENGGTPLLLNLKNQLIAMESVLTPEQLAMFNPSEYYELFPKN</sequence>